<dbReference type="AlphaFoldDB" id="A0AAV5MYW5"/>
<evidence type="ECO:0000313" key="4">
    <source>
        <dbReference type="Proteomes" id="UP001058124"/>
    </source>
</evidence>
<evidence type="ECO:0000256" key="1">
    <source>
        <dbReference type="SAM" id="Coils"/>
    </source>
</evidence>
<keyword evidence="4" id="KW-1185">Reference proteome</keyword>
<feature type="coiled-coil region" evidence="1">
    <location>
        <begin position="95"/>
        <end position="129"/>
    </location>
</feature>
<dbReference type="EMBL" id="BRLH01000001">
    <property type="protein sequence ID" value="GKX54109.1"/>
    <property type="molecule type" value="Genomic_DNA"/>
</dbReference>
<evidence type="ECO:0008006" key="5">
    <source>
        <dbReference type="Google" id="ProtNLM"/>
    </source>
</evidence>
<dbReference type="Proteomes" id="UP001058124">
    <property type="component" value="Unassembled WGS sequence"/>
</dbReference>
<name>A0AAV5MYW5_9GAMM</name>
<sequence>MLTGCDEPKVDTSTDEAMKKSLQKVKESLPENKRQEFTEATSIIMMNSVDMKALMSGAFSGNSDAIAAQQAEKAKSVLNGKTGEEIIDKAKIILAERTQRERQQALEEITELQQKKAESQKAKESLRNFVVNKSRFYFEKQEIGGSWPVIELSVENKTGSPISRAYFKGTIASPGRSIPWLVESFNYQVPGGLEPREKADWPLLPNRFSSWGAVKAPEDAVFTVEVVRLDGPDGKALFNSEIFDEDDQRRLEMLQSKYTSQ</sequence>
<dbReference type="Pfam" id="PF20404">
    <property type="entry name" value="DUF6694"/>
    <property type="match status" value="1"/>
</dbReference>
<accession>A0AAV5MYW5</accession>
<dbReference type="InterPro" id="IPR046516">
    <property type="entry name" value="DUF6694"/>
</dbReference>
<gene>
    <name evidence="3" type="ORF">SOASR030_02210</name>
</gene>
<feature type="region of interest" description="Disordered" evidence="2">
    <location>
        <begin position="1"/>
        <end position="33"/>
    </location>
</feature>
<evidence type="ECO:0000256" key="2">
    <source>
        <dbReference type="SAM" id="MobiDB-lite"/>
    </source>
</evidence>
<keyword evidence="1" id="KW-0175">Coiled coil</keyword>
<comment type="caution">
    <text evidence="3">The sequence shown here is derived from an EMBL/GenBank/DDBJ whole genome shotgun (WGS) entry which is preliminary data.</text>
</comment>
<reference evidence="3" key="1">
    <citation type="submission" date="2022-06" db="EMBL/GenBank/DDBJ databases">
        <title>Draft genome sequences of Leminorella grimontii str. JCM5902.</title>
        <authorList>
            <person name="Wakabayashi Y."/>
            <person name="Kojima K."/>
        </authorList>
    </citation>
    <scope>NUCLEOTIDE SEQUENCE</scope>
    <source>
        <strain evidence="3">JCM 5902</strain>
    </source>
</reference>
<evidence type="ECO:0000313" key="3">
    <source>
        <dbReference type="EMBL" id="GKX54109.1"/>
    </source>
</evidence>
<organism evidence="3 4">
    <name type="scientific">Leminorella grimontii</name>
    <dbReference type="NCBI Taxonomy" id="82981"/>
    <lineage>
        <taxon>Bacteria</taxon>
        <taxon>Pseudomonadati</taxon>
        <taxon>Pseudomonadota</taxon>
        <taxon>Gammaproteobacteria</taxon>
        <taxon>Enterobacterales</taxon>
        <taxon>Budviciaceae</taxon>
        <taxon>Leminorella</taxon>
    </lineage>
</organism>
<proteinExistence type="predicted"/>
<protein>
    <recommendedName>
        <fullName evidence="5">Lipoprotein</fullName>
    </recommendedName>
</protein>